<comment type="caution">
    <text evidence="3">The sequence shown here is derived from an EMBL/GenBank/DDBJ whole genome shotgun (WGS) entry which is preliminary data.</text>
</comment>
<gene>
    <name evidence="3" type="ORF">WMO14_00925</name>
</gene>
<dbReference type="InterPro" id="IPR009875">
    <property type="entry name" value="PilZ_domain"/>
</dbReference>
<feature type="compositionally biased region" description="Basic and acidic residues" evidence="1">
    <location>
        <begin position="217"/>
        <end position="227"/>
    </location>
</feature>
<evidence type="ECO:0000313" key="3">
    <source>
        <dbReference type="EMBL" id="MEQ2378448.1"/>
    </source>
</evidence>
<accession>A0ABV1BRQ7</accession>
<proteinExistence type="predicted"/>
<dbReference type="EMBL" id="JBBMER010000001">
    <property type="protein sequence ID" value="MEQ2378448.1"/>
    <property type="molecule type" value="Genomic_DNA"/>
</dbReference>
<evidence type="ECO:0000259" key="2">
    <source>
        <dbReference type="Pfam" id="PF07238"/>
    </source>
</evidence>
<dbReference type="RefSeq" id="WP_349153117.1">
    <property type="nucleotide sequence ID" value="NZ_JBBMER010000001.1"/>
</dbReference>
<keyword evidence="4" id="KW-1185">Reference proteome</keyword>
<evidence type="ECO:0000313" key="4">
    <source>
        <dbReference type="Proteomes" id="UP001442364"/>
    </source>
</evidence>
<protein>
    <submittedName>
        <fullName evidence="3">PilZ domain-containing protein</fullName>
    </submittedName>
</protein>
<name>A0ABV1BRQ7_9FIRM</name>
<evidence type="ECO:0000256" key="1">
    <source>
        <dbReference type="SAM" id="MobiDB-lite"/>
    </source>
</evidence>
<feature type="region of interest" description="Disordered" evidence="1">
    <location>
        <begin position="207"/>
        <end position="254"/>
    </location>
</feature>
<feature type="domain" description="PilZ" evidence="2">
    <location>
        <begin position="101"/>
        <end position="188"/>
    </location>
</feature>
<sequence length="254" mass="28360">MIIKEVPAEGNLTIEVSLKERKLEFHSQCVESGVNYIYAQPIRIDGKILSFNSEGHLMVNLIYLREEKNPIVWKGVGITTVQNNGKNVYKIVASGEGFEMNRRESFRLFLGLGAVVQIGSNKKAVNVILKDISENGFSFVEIEDIDAENLPVRLVFNDMKTGISLIGNIVRKVTAGEKKIIYGCTLTSCNIDVARYINEKQRQFLAASRSSRSSGESNKEALKRSLREPTQYESALKAAQANQDSKKQGKRKKG</sequence>
<dbReference type="Proteomes" id="UP001442364">
    <property type="component" value="Unassembled WGS sequence"/>
</dbReference>
<dbReference type="Pfam" id="PF07238">
    <property type="entry name" value="PilZ"/>
    <property type="match status" value="1"/>
</dbReference>
<reference evidence="3 4" key="1">
    <citation type="submission" date="2024-03" db="EMBL/GenBank/DDBJ databases">
        <title>Human intestinal bacterial collection.</title>
        <authorList>
            <person name="Pauvert C."/>
            <person name="Hitch T.C.A."/>
            <person name="Clavel T."/>
        </authorList>
    </citation>
    <scope>NUCLEOTIDE SEQUENCE [LARGE SCALE GENOMIC DNA]</scope>
    <source>
        <strain evidence="3 4">CLA-AA-H255</strain>
    </source>
</reference>
<organism evidence="3 4">
    <name type="scientific">[Lactobacillus] rogosae</name>
    <dbReference type="NCBI Taxonomy" id="706562"/>
    <lineage>
        <taxon>Bacteria</taxon>
        <taxon>Bacillati</taxon>
        <taxon>Bacillota</taxon>
        <taxon>Clostridia</taxon>
        <taxon>Lachnospirales</taxon>
        <taxon>Lachnospiraceae</taxon>
        <taxon>Lachnospira</taxon>
    </lineage>
</organism>